<keyword evidence="1" id="KW-0496">Mitochondrion</keyword>
<proteinExistence type="predicted"/>
<protein>
    <recommendedName>
        <fullName evidence="2">Reverse transcriptase domain-containing protein</fullName>
    </recommendedName>
</protein>
<evidence type="ECO:0008006" key="2">
    <source>
        <dbReference type="Google" id="ProtNLM"/>
    </source>
</evidence>
<gene>
    <name evidence="1" type="ORF">ABT39_MTgene4558</name>
</gene>
<reference evidence="1" key="1">
    <citation type="journal article" date="2015" name="Genome Biol. Evol.">
        <title>Organellar Genomes of White Spruce (Picea glauca): Assembly and Annotation.</title>
        <authorList>
            <person name="Jackman S.D."/>
            <person name="Warren R.L."/>
            <person name="Gibb E.A."/>
            <person name="Vandervalk B.P."/>
            <person name="Mohamadi H."/>
            <person name="Chu J."/>
            <person name="Raymond A."/>
            <person name="Pleasance S."/>
            <person name="Coope R."/>
            <person name="Wildung M.R."/>
            <person name="Ritland C.E."/>
            <person name="Bousquet J."/>
            <person name="Jones S.J."/>
            <person name="Bohlmann J."/>
            <person name="Birol I."/>
        </authorList>
    </citation>
    <scope>NUCLEOTIDE SEQUENCE [LARGE SCALE GENOMIC DNA]</scope>
    <source>
        <tissue evidence="1">Flushing bud</tissue>
    </source>
</reference>
<comment type="caution">
    <text evidence="1">The sequence shown here is derived from an EMBL/GenBank/DDBJ whole genome shotgun (WGS) entry which is preliminary data.</text>
</comment>
<dbReference type="EMBL" id="LKAM01000005">
    <property type="protein sequence ID" value="KUM48543.1"/>
    <property type="molecule type" value="Genomic_DNA"/>
</dbReference>
<sequence length="88" mass="10417">MEWERSQGLEVVFIKIDFSKAYDRVEWPFIVAMLKTLWVYPLFVKVVETLFSKDIAFLSIKKAMYEETGLFSSVKERKKGMLPLTYLI</sequence>
<evidence type="ECO:0000313" key="1">
    <source>
        <dbReference type="EMBL" id="KUM48543.1"/>
    </source>
</evidence>
<accession>A0A117NHK7</accession>
<organism evidence="1">
    <name type="scientific">Picea glauca</name>
    <name type="common">White spruce</name>
    <name type="synonym">Pinus glauca</name>
    <dbReference type="NCBI Taxonomy" id="3330"/>
    <lineage>
        <taxon>Eukaryota</taxon>
        <taxon>Viridiplantae</taxon>
        <taxon>Streptophyta</taxon>
        <taxon>Embryophyta</taxon>
        <taxon>Tracheophyta</taxon>
        <taxon>Spermatophyta</taxon>
        <taxon>Pinopsida</taxon>
        <taxon>Pinidae</taxon>
        <taxon>Conifers I</taxon>
        <taxon>Pinales</taxon>
        <taxon>Pinaceae</taxon>
        <taxon>Picea</taxon>
    </lineage>
</organism>
<name>A0A117NHK7_PICGL</name>
<dbReference type="AlphaFoldDB" id="A0A117NHK7"/>
<geneLocation type="mitochondrion" evidence="1"/>